<dbReference type="PANTHER" id="PTHR35317:SF43">
    <property type="entry name" value="TRANSMEMBRANE PROTEIN"/>
    <property type="match status" value="1"/>
</dbReference>
<dbReference type="OrthoDB" id="1633296at2759"/>
<dbReference type="EMBL" id="CM018043">
    <property type="protein sequence ID" value="KAA8531026.1"/>
    <property type="molecule type" value="Genomic_DNA"/>
</dbReference>
<dbReference type="AlphaFoldDB" id="A0A5J5AMW9"/>
<evidence type="ECO:0000313" key="1">
    <source>
        <dbReference type="EMBL" id="KAA8531026.1"/>
    </source>
</evidence>
<organism evidence="1 2">
    <name type="scientific">Nyssa sinensis</name>
    <dbReference type="NCBI Taxonomy" id="561372"/>
    <lineage>
        <taxon>Eukaryota</taxon>
        <taxon>Viridiplantae</taxon>
        <taxon>Streptophyta</taxon>
        <taxon>Embryophyta</taxon>
        <taxon>Tracheophyta</taxon>
        <taxon>Spermatophyta</taxon>
        <taxon>Magnoliopsida</taxon>
        <taxon>eudicotyledons</taxon>
        <taxon>Gunneridae</taxon>
        <taxon>Pentapetalae</taxon>
        <taxon>asterids</taxon>
        <taxon>Cornales</taxon>
        <taxon>Nyssaceae</taxon>
        <taxon>Nyssa</taxon>
    </lineage>
</organism>
<dbReference type="Pfam" id="PF14223">
    <property type="entry name" value="Retrotran_gag_2"/>
    <property type="match status" value="1"/>
</dbReference>
<gene>
    <name evidence="1" type="ORF">F0562_005738</name>
</gene>
<accession>A0A5J5AMW9</accession>
<protein>
    <recommendedName>
        <fullName evidence="3">Retrotransposon Copia-like N-terminal domain-containing protein</fullName>
    </recommendedName>
</protein>
<keyword evidence="2" id="KW-1185">Reference proteome</keyword>
<dbReference type="PANTHER" id="PTHR35317">
    <property type="entry name" value="OS04G0629600 PROTEIN"/>
    <property type="match status" value="1"/>
</dbReference>
<sequence>MLNGTNFKTWHENLQIVLGVMDLDLALRVFSLAPLTDESSSYKKRDIERWEKSDRLCLMIIKKAILEAFKGTIFETIKTTKEFLEEIKNRFAKNEKSETSTLLANLISMRYKGNGNIREYIMEMSHFASKLRAHKLDLSEDLLVHLVLISLPTQFSQLKVSYNCQKEAWSLYELISHLCARRGKAEGCLSCRKPNDAERYIFVGDGKKVEVEAIGIFRGYKFYDPTTRSIFEMGNTRFFEDVEFDGGDKDRDFVFEEEYVDIPTTVIDIDQAPIPNIVQEADPNQNNIQEPPVLEEQTLPLPEPMPLRRSTRERKSAVPDDYIVFLQEHEFDIVEYLVFIHSDFVWFDLTKV</sequence>
<name>A0A5J5AMW9_9ASTE</name>
<evidence type="ECO:0000313" key="2">
    <source>
        <dbReference type="Proteomes" id="UP000325577"/>
    </source>
</evidence>
<evidence type="ECO:0008006" key="3">
    <source>
        <dbReference type="Google" id="ProtNLM"/>
    </source>
</evidence>
<proteinExistence type="predicted"/>
<reference evidence="1 2" key="1">
    <citation type="submission" date="2019-09" db="EMBL/GenBank/DDBJ databases">
        <title>A chromosome-level genome assembly of the Chinese tupelo Nyssa sinensis.</title>
        <authorList>
            <person name="Yang X."/>
            <person name="Kang M."/>
            <person name="Yang Y."/>
            <person name="Xiong H."/>
            <person name="Wang M."/>
            <person name="Zhang Z."/>
            <person name="Wang Z."/>
            <person name="Wu H."/>
            <person name="Ma T."/>
            <person name="Liu J."/>
            <person name="Xi Z."/>
        </authorList>
    </citation>
    <scope>NUCLEOTIDE SEQUENCE [LARGE SCALE GENOMIC DNA]</scope>
    <source>
        <strain evidence="1">J267</strain>
        <tissue evidence="1">Leaf</tissue>
    </source>
</reference>
<dbReference type="Proteomes" id="UP000325577">
    <property type="component" value="Linkage Group LG2"/>
</dbReference>